<protein>
    <submittedName>
        <fullName evidence="2">Uncharacterized protein</fullName>
    </submittedName>
</protein>
<feature type="compositionally biased region" description="Basic and acidic residues" evidence="1">
    <location>
        <begin position="80"/>
        <end position="118"/>
    </location>
</feature>
<dbReference type="EMBL" id="AP035884">
    <property type="protein sequence ID" value="BFP53274.1"/>
    <property type="molecule type" value="Genomic_DNA"/>
</dbReference>
<dbReference type="AlphaFoldDB" id="A0AB33KIH6"/>
<gene>
    <name evidence="2" type="ORF">SCMC78_30810</name>
</gene>
<accession>A0AB33KIH6</accession>
<name>A0AB33KIH6_9ACTN</name>
<reference evidence="2" key="1">
    <citation type="submission" date="2024-07" db="EMBL/GenBank/DDBJ databases">
        <title>Complete genome sequences of cellulolytic bacteria, Kitasatospora sp. CMC57 and Streptomyces sp. CMC78, isolated from Japanese agricultural soil.</title>
        <authorList>
            <person name="Hashimoto T."/>
            <person name="Ito M."/>
            <person name="Iwamoto M."/>
            <person name="Fukahori D."/>
            <person name="Shoda T."/>
            <person name="Sakoda M."/>
            <person name="Morohoshi T."/>
            <person name="Mitsuboshi M."/>
            <person name="Nishizawa T."/>
        </authorList>
    </citation>
    <scope>NUCLEOTIDE SEQUENCE</scope>
    <source>
        <strain evidence="2">CMC78</strain>
    </source>
</reference>
<feature type="region of interest" description="Disordered" evidence="1">
    <location>
        <begin position="68"/>
        <end position="118"/>
    </location>
</feature>
<organism evidence="2">
    <name type="scientific">Streptomyces sp. CMC78</name>
    <dbReference type="NCBI Taxonomy" id="3231512"/>
    <lineage>
        <taxon>Bacteria</taxon>
        <taxon>Bacillati</taxon>
        <taxon>Actinomycetota</taxon>
        <taxon>Actinomycetes</taxon>
        <taxon>Kitasatosporales</taxon>
        <taxon>Streptomycetaceae</taxon>
        <taxon>Streptomyces</taxon>
    </lineage>
</organism>
<evidence type="ECO:0000256" key="1">
    <source>
        <dbReference type="SAM" id="MobiDB-lite"/>
    </source>
</evidence>
<dbReference type="KEGG" id="stcm:SCMC78_30810"/>
<evidence type="ECO:0000313" key="2">
    <source>
        <dbReference type="EMBL" id="BFP53274.1"/>
    </source>
</evidence>
<sequence>MAPFAKAARIVLAAVRRYVIDIPLNVVCPGNDGLHLARVPGRETGAGPGVRPVPPPFPLFRAAYGRLPAVPPTTSATARGRADEEPYEPENQHDHGYPPESLDRETGTEENQGEKENE</sequence>
<proteinExistence type="predicted"/>